<evidence type="ECO:0000256" key="1">
    <source>
        <dbReference type="SAM" id="MobiDB-lite"/>
    </source>
</evidence>
<evidence type="ECO:0000313" key="3">
    <source>
        <dbReference type="Proteomes" id="UP000663193"/>
    </source>
</evidence>
<dbReference type="EMBL" id="CP069023">
    <property type="protein sequence ID" value="QRC90977.1"/>
    <property type="molecule type" value="Genomic_DNA"/>
</dbReference>
<reference evidence="3" key="1">
    <citation type="journal article" date="2021" name="BMC Genomics">
        <title>Chromosome-level genome assembly and manually-curated proteome of model necrotroph Parastagonospora nodorum Sn15 reveals a genome-wide trove of candidate effector homologs, and redundancy of virulence-related functions within an accessory chromosome.</title>
        <authorList>
            <person name="Bertazzoni S."/>
            <person name="Jones D.A.B."/>
            <person name="Phan H.T."/>
            <person name="Tan K.-C."/>
            <person name="Hane J.K."/>
        </authorList>
    </citation>
    <scope>NUCLEOTIDE SEQUENCE [LARGE SCALE GENOMIC DNA]</scope>
    <source>
        <strain evidence="3">SN15 / ATCC MYA-4574 / FGSC 10173)</strain>
    </source>
</reference>
<keyword evidence="3" id="KW-1185">Reference proteome</keyword>
<dbReference type="VEuPathDB" id="FungiDB:JI435_004870"/>
<dbReference type="Proteomes" id="UP000663193">
    <property type="component" value="Chromosome 1"/>
</dbReference>
<accession>A0A7U2EQG2</accession>
<dbReference type="AlphaFoldDB" id="A0A7U2EQG2"/>
<organism evidence="2 3">
    <name type="scientific">Phaeosphaeria nodorum (strain SN15 / ATCC MYA-4574 / FGSC 10173)</name>
    <name type="common">Glume blotch fungus</name>
    <name type="synonym">Parastagonospora nodorum</name>
    <dbReference type="NCBI Taxonomy" id="321614"/>
    <lineage>
        <taxon>Eukaryota</taxon>
        <taxon>Fungi</taxon>
        <taxon>Dikarya</taxon>
        <taxon>Ascomycota</taxon>
        <taxon>Pezizomycotina</taxon>
        <taxon>Dothideomycetes</taxon>
        <taxon>Pleosporomycetidae</taxon>
        <taxon>Pleosporales</taxon>
        <taxon>Pleosporineae</taxon>
        <taxon>Phaeosphaeriaceae</taxon>
        <taxon>Parastagonospora</taxon>
    </lineage>
</organism>
<feature type="region of interest" description="Disordered" evidence="1">
    <location>
        <begin position="56"/>
        <end position="78"/>
    </location>
</feature>
<gene>
    <name evidence="2" type="ORF">JI435_004870</name>
</gene>
<evidence type="ECO:0000313" key="2">
    <source>
        <dbReference type="EMBL" id="QRC90977.1"/>
    </source>
</evidence>
<protein>
    <submittedName>
        <fullName evidence="2">Uncharacterized protein</fullName>
    </submittedName>
</protein>
<sequence length="118" mass="12877">MWRELVRLARRSFTPNAAATKLGDDPATRLKTDGPAEAFKEPWCAENNKMHLRRPRARSRVACRPPEGNRQPSVLDQASFNSCPDGVHDGAASICAADAVLFLIPIAAKFIAATISTF</sequence>
<proteinExistence type="predicted"/>
<name>A0A7U2EQG2_PHANO</name>